<dbReference type="GO" id="GO:0031956">
    <property type="term" value="F:medium-chain fatty acid-CoA ligase activity"/>
    <property type="evidence" value="ECO:0007669"/>
    <property type="project" value="TreeGrafter"/>
</dbReference>
<feature type="domain" description="AMP-dependent synthetase/ligase" evidence="6">
    <location>
        <begin position="8"/>
        <end position="387"/>
    </location>
</feature>
<dbReference type="FunFam" id="3.30.300.30:FF:000008">
    <property type="entry name" value="2,3-dihydroxybenzoate-AMP ligase"/>
    <property type="match status" value="1"/>
</dbReference>
<gene>
    <name evidence="8" type="ORF">D9R14_19630</name>
</gene>
<dbReference type="EC" id="6.2.1.44" evidence="4"/>
<dbReference type="CDD" id="cd05917">
    <property type="entry name" value="FACL_like_2"/>
    <property type="match status" value="1"/>
</dbReference>
<comment type="caution">
    <text evidence="8">The sequence shown here is derived from an EMBL/GenBank/DDBJ whole genome shotgun (WGS) entry which is preliminary data.</text>
</comment>
<dbReference type="Gene3D" id="3.40.50.12780">
    <property type="entry name" value="N-terminal domain of ligase-like"/>
    <property type="match status" value="1"/>
</dbReference>
<dbReference type="InterPro" id="IPR045851">
    <property type="entry name" value="AMP-bd_C_sf"/>
</dbReference>
<organism evidence="8 9">
    <name type="scientific">Xanthobacter tagetidis</name>
    <dbReference type="NCBI Taxonomy" id="60216"/>
    <lineage>
        <taxon>Bacteria</taxon>
        <taxon>Pseudomonadati</taxon>
        <taxon>Pseudomonadota</taxon>
        <taxon>Alphaproteobacteria</taxon>
        <taxon>Hyphomicrobiales</taxon>
        <taxon>Xanthobacteraceae</taxon>
        <taxon>Xanthobacter</taxon>
    </lineage>
</organism>
<evidence type="ECO:0000256" key="3">
    <source>
        <dbReference type="ARBA" id="ARBA00051915"/>
    </source>
</evidence>
<dbReference type="AlphaFoldDB" id="A0A3L7A1M9"/>
<evidence type="ECO:0000256" key="1">
    <source>
        <dbReference type="ARBA" id="ARBA00006432"/>
    </source>
</evidence>
<evidence type="ECO:0000256" key="2">
    <source>
        <dbReference type="ARBA" id="ARBA00022598"/>
    </source>
</evidence>
<evidence type="ECO:0000313" key="8">
    <source>
        <dbReference type="EMBL" id="RLP73994.1"/>
    </source>
</evidence>
<proteinExistence type="inferred from homology"/>
<dbReference type="InterPro" id="IPR042099">
    <property type="entry name" value="ANL_N_sf"/>
</dbReference>
<dbReference type="OrthoDB" id="9803968at2"/>
<evidence type="ECO:0000259" key="6">
    <source>
        <dbReference type="Pfam" id="PF00501"/>
    </source>
</evidence>
<dbReference type="EMBL" id="RCTF01000021">
    <property type="protein sequence ID" value="RLP73994.1"/>
    <property type="molecule type" value="Genomic_DNA"/>
</dbReference>
<dbReference type="InterPro" id="IPR000873">
    <property type="entry name" value="AMP-dep_synth/lig_dom"/>
</dbReference>
<comment type="similarity">
    <text evidence="1">Belongs to the ATP-dependent AMP-binding enzyme family.</text>
</comment>
<evidence type="ECO:0000256" key="4">
    <source>
        <dbReference type="ARBA" id="ARBA00066616"/>
    </source>
</evidence>
<dbReference type="PROSITE" id="PS00455">
    <property type="entry name" value="AMP_BINDING"/>
    <property type="match status" value="1"/>
</dbReference>
<sequence>MTIGVALRQAAERFADNPAICSVFQGQRSLTYAALDALSDQVAGALIAHGVKAGDRVAIWSANRWEWLVAHHGAVRAGAILVPVNPAFRAEEARYILADSGASILFCPPSFRGYSCLSALESISHQLPDLRTVVVFGEEPAPAAMTRWQDFLATAAAISQDDIRARETQVSFTAPCHLQYTSGTTGRPKGALLTHHGILNNGHCVGLRQRLAPHDSICLPVPFFHCFGIVLGALAAVTHGCEIVLPGESFDPLETLKAVEARRCTSLYGVPMMFIAMLGQPDLAALDLSSLRTGAIGAAPCPLPTMNAIISTLNMREITVVYGMTETSPISFQSRADDSVEVRVSTVGAIQPHLEAKVVDPTSGATVPLGERGELCVRGYSVMRGYWNRPDATAEAIDADGWMHSGDLAVMRPDGYTQIVGRLKDTIIRGGENIYPREVEEYLLTLPEVSDAYVFGVPSQVYGEEVCAWVRLKPGSAAVAPQIQDQCRGRIATYKIPRVVRIVAEFPATASGKVQKFRMREMELEQRALEERRPA</sequence>
<accession>A0A3L7A1M9</accession>
<keyword evidence="9" id="KW-1185">Reference proteome</keyword>
<evidence type="ECO:0000313" key="9">
    <source>
        <dbReference type="Proteomes" id="UP000269692"/>
    </source>
</evidence>
<dbReference type="PANTHER" id="PTHR43201:SF5">
    <property type="entry name" value="MEDIUM-CHAIN ACYL-COA LIGASE ACSF2, MITOCHONDRIAL"/>
    <property type="match status" value="1"/>
</dbReference>
<dbReference type="FunFam" id="3.40.50.12780:FF:000003">
    <property type="entry name" value="Long-chain-fatty-acid--CoA ligase FadD"/>
    <property type="match status" value="1"/>
</dbReference>
<dbReference type="Proteomes" id="UP000269692">
    <property type="component" value="Unassembled WGS sequence"/>
</dbReference>
<dbReference type="PANTHER" id="PTHR43201">
    <property type="entry name" value="ACYL-COA SYNTHETASE"/>
    <property type="match status" value="1"/>
</dbReference>
<dbReference type="InterPro" id="IPR020845">
    <property type="entry name" value="AMP-binding_CS"/>
</dbReference>
<evidence type="ECO:0000259" key="7">
    <source>
        <dbReference type="Pfam" id="PF13193"/>
    </source>
</evidence>
<keyword evidence="2" id="KW-0436">Ligase</keyword>
<dbReference type="Gene3D" id="3.30.300.30">
    <property type="match status" value="1"/>
</dbReference>
<comment type="catalytic activity">
    <reaction evidence="3">
        <text>3-(methylsulfanyl)propanoate + ATP + CoA = 3-(methylsulfanyl)propanoyl-CoA + AMP + diphosphate</text>
        <dbReference type="Rhea" id="RHEA:43052"/>
        <dbReference type="ChEBI" id="CHEBI:30616"/>
        <dbReference type="ChEBI" id="CHEBI:33019"/>
        <dbReference type="ChEBI" id="CHEBI:49016"/>
        <dbReference type="ChEBI" id="CHEBI:57287"/>
        <dbReference type="ChEBI" id="CHEBI:82815"/>
        <dbReference type="ChEBI" id="CHEBI:456215"/>
        <dbReference type="EC" id="6.2.1.44"/>
    </reaction>
    <physiologicalReaction direction="left-to-right" evidence="3">
        <dbReference type="Rhea" id="RHEA:43053"/>
    </physiologicalReaction>
</comment>
<feature type="domain" description="AMP-binding enzyme C-terminal" evidence="7">
    <location>
        <begin position="438"/>
        <end position="513"/>
    </location>
</feature>
<dbReference type="Pfam" id="PF13193">
    <property type="entry name" value="AMP-binding_C"/>
    <property type="match status" value="1"/>
</dbReference>
<dbReference type="SUPFAM" id="SSF56801">
    <property type="entry name" value="Acetyl-CoA synthetase-like"/>
    <property type="match status" value="1"/>
</dbReference>
<protein>
    <recommendedName>
        <fullName evidence="5">3-methylmercaptopropionyl-CoA ligase</fullName>
        <ecNumber evidence="4">6.2.1.44</ecNumber>
    </recommendedName>
</protein>
<dbReference type="GO" id="GO:0006631">
    <property type="term" value="P:fatty acid metabolic process"/>
    <property type="evidence" value="ECO:0007669"/>
    <property type="project" value="TreeGrafter"/>
</dbReference>
<evidence type="ECO:0000256" key="5">
    <source>
        <dbReference type="ARBA" id="ARBA00067668"/>
    </source>
</evidence>
<dbReference type="Pfam" id="PF00501">
    <property type="entry name" value="AMP-binding"/>
    <property type="match status" value="1"/>
</dbReference>
<name>A0A3L7A1M9_9HYPH</name>
<dbReference type="InterPro" id="IPR025110">
    <property type="entry name" value="AMP-bd_C"/>
</dbReference>
<reference evidence="8 9" key="1">
    <citation type="submission" date="2018-10" db="EMBL/GenBank/DDBJ databases">
        <title>Xanthobacter tagetidis genome sequencing and assembly.</title>
        <authorList>
            <person name="Maclea K.S."/>
            <person name="Goen A.E."/>
            <person name="Fatima S.A."/>
        </authorList>
    </citation>
    <scope>NUCLEOTIDE SEQUENCE [LARGE SCALE GENOMIC DNA]</scope>
    <source>
        <strain evidence="8 9">ATCC 700314</strain>
    </source>
</reference>